<name>A0A154MYX7_9PSEU</name>
<evidence type="ECO:0000313" key="1">
    <source>
        <dbReference type="EMBL" id="KZB88669.1"/>
    </source>
</evidence>
<reference evidence="1 3" key="1">
    <citation type="submission" date="2015-12" db="EMBL/GenBank/DDBJ databases">
        <title>Amycolatopsis regifaucium genome sequencing and assembly.</title>
        <authorList>
            <person name="Mayilraj S."/>
        </authorList>
    </citation>
    <scope>NUCLEOTIDE SEQUENCE [LARGE SCALE GENOMIC DNA]</scope>
    <source>
        <strain evidence="1 3">GY080</strain>
    </source>
</reference>
<dbReference type="RefSeq" id="WP_061982932.1">
    <property type="nucleotide sequence ID" value="NZ_FOPQ01000011.1"/>
</dbReference>
<comment type="caution">
    <text evidence="1">The sequence shown here is derived from an EMBL/GenBank/DDBJ whole genome shotgun (WGS) entry which is preliminary data.</text>
</comment>
<evidence type="ECO:0000313" key="2">
    <source>
        <dbReference type="EMBL" id="OKA07159.1"/>
    </source>
</evidence>
<evidence type="ECO:0000313" key="3">
    <source>
        <dbReference type="Proteomes" id="UP000076321"/>
    </source>
</evidence>
<dbReference type="AlphaFoldDB" id="A0A154MYX7"/>
<organism evidence="1 3">
    <name type="scientific">Amycolatopsis regifaucium</name>
    <dbReference type="NCBI Taxonomy" id="546365"/>
    <lineage>
        <taxon>Bacteria</taxon>
        <taxon>Bacillati</taxon>
        <taxon>Actinomycetota</taxon>
        <taxon>Actinomycetes</taxon>
        <taxon>Pseudonocardiales</taxon>
        <taxon>Pseudonocardiaceae</taxon>
        <taxon>Amycolatopsis</taxon>
    </lineage>
</organism>
<proteinExistence type="predicted"/>
<accession>A0A154MYX7</accession>
<dbReference type="Proteomes" id="UP000076321">
    <property type="component" value="Unassembled WGS sequence"/>
</dbReference>
<reference evidence="2 4" key="2">
    <citation type="submission" date="2016-11" db="EMBL/GenBank/DDBJ databases">
        <title>Genome sequencing of Amycolatopsis regifaucium.</title>
        <authorList>
            <person name="Mayilraj S."/>
            <person name="Kaur N."/>
        </authorList>
    </citation>
    <scope>NUCLEOTIDE SEQUENCE [LARGE SCALE GENOMIC DNA]</scope>
    <source>
        <strain evidence="2 4">GY080</strain>
    </source>
</reference>
<dbReference type="Proteomes" id="UP000186883">
    <property type="component" value="Unassembled WGS sequence"/>
</dbReference>
<keyword evidence="4" id="KW-1185">Reference proteome</keyword>
<sequence length="99" mass="10212">MSGYRAEPERLRALARRFEDVADDLGDAARLTDGVASGELGPPGIATALDGLIRPWASSVAAAHAEAAGAAAGILTAAKSYEDAEDDAVRTLRRVDGSF</sequence>
<evidence type="ECO:0008006" key="5">
    <source>
        <dbReference type="Google" id="ProtNLM"/>
    </source>
</evidence>
<dbReference type="EMBL" id="LOBU02000013">
    <property type="protein sequence ID" value="OKA07159.1"/>
    <property type="molecule type" value="Genomic_DNA"/>
</dbReference>
<dbReference type="EMBL" id="LQCI01000001">
    <property type="protein sequence ID" value="KZB88669.1"/>
    <property type="molecule type" value="Genomic_DNA"/>
</dbReference>
<evidence type="ECO:0000313" key="4">
    <source>
        <dbReference type="Proteomes" id="UP000186883"/>
    </source>
</evidence>
<dbReference type="OrthoDB" id="3694594at2"/>
<protein>
    <recommendedName>
        <fullName evidence="5">ESX-1 secretion-associated protein</fullName>
    </recommendedName>
</protein>
<gene>
    <name evidence="2" type="ORF">ATP06_0214870</name>
    <name evidence="1" type="ORF">AVL48_00915</name>
</gene>